<keyword evidence="4" id="KW-1185">Reference proteome</keyword>
<dbReference type="Proteomes" id="UP000245711">
    <property type="component" value="Chromosome"/>
</dbReference>
<gene>
    <name evidence="3" type="ORF">CBI38_24165</name>
</gene>
<dbReference type="InterPro" id="IPR045220">
    <property type="entry name" value="FRHB/FDHB/HCAR-like"/>
</dbReference>
<organism evidence="3 4">
    <name type="scientific">Rhodococcus oxybenzonivorans</name>
    <dbReference type="NCBI Taxonomy" id="1990687"/>
    <lineage>
        <taxon>Bacteria</taxon>
        <taxon>Bacillati</taxon>
        <taxon>Actinomycetota</taxon>
        <taxon>Actinomycetes</taxon>
        <taxon>Mycobacteriales</taxon>
        <taxon>Nocardiaceae</taxon>
        <taxon>Rhodococcus</taxon>
    </lineage>
</organism>
<proteinExistence type="predicted"/>
<feature type="domain" description="Coenzyme F420 hydrogenase/dehydrogenase beta subunit N-terminal" evidence="1">
    <location>
        <begin position="118"/>
        <end position="191"/>
    </location>
</feature>
<name>A0A2S2C0C5_9NOCA</name>
<sequence length="438" mass="47447">MIAVLSSPRPRSLRYAHKSLYGRTNVRDGLQRSVDRVVRNDNCTGCGGCALVSSRITMTLGDDGYRRPVVANDVKATVQSSRREAEFFKAVCPGVRIVAPRRDGREYHPIFGSYVSAWQGWASDEETRYSGSSGGVLTALSSWLVTSGRRASVTASAADSKDPKLTRPVVLTASDDFTIASGSRYAPVSNMVAYDPYSESSVLVGKPCEVSAAARLSSELGLERSESPLLLSFFCAGTPSQNGTEKLVALMAEDPEGVSDVRYRGNGWPGDFTVTTASGDAFKMSYDESWGHHIGRDIQWRCKLCVDGTGGDSDIAVGDYWYADANGYPKFDNADGNSVILARTLRGHELLTAAASQGVVVIAGIDLDSVAKIQPLQVERKVTLVGRLLGRLVSGKRVPVYRGFGLTRLAMGRPQQNLRAMAGTAKRSISLRRWKRRS</sequence>
<evidence type="ECO:0008006" key="5">
    <source>
        <dbReference type="Google" id="ProtNLM"/>
    </source>
</evidence>
<dbReference type="EMBL" id="CP021354">
    <property type="protein sequence ID" value="AWK74188.1"/>
    <property type="molecule type" value="Genomic_DNA"/>
</dbReference>
<dbReference type="Pfam" id="PF04422">
    <property type="entry name" value="FrhB_FdhB_N"/>
    <property type="match status" value="1"/>
</dbReference>
<dbReference type="AlphaFoldDB" id="A0A2S2C0C5"/>
<dbReference type="PANTHER" id="PTHR31332:SF0">
    <property type="entry name" value="7-HYDROXYMETHYL CHLOROPHYLL A REDUCTASE, CHLOROPLASTIC"/>
    <property type="match status" value="1"/>
</dbReference>
<reference evidence="3 4" key="1">
    <citation type="submission" date="2017-05" db="EMBL/GenBank/DDBJ databases">
        <title>Isolation of Rhodococcus sp. S2-17 biodegrading of BP-3.</title>
        <authorList>
            <person name="Lee Y."/>
            <person name="Kim K.H."/>
            <person name="Chun B.H."/>
            <person name="Jung H.S."/>
            <person name="Jeon C.O."/>
        </authorList>
    </citation>
    <scope>NUCLEOTIDE SEQUENCE [LARGE SCALE GENOMIC DNA]</scope>
    <source>
        <strain evidence="3 4">S2-17</strain>
    </source>
</reference>
<dbReference type="InterPro" id="IPR007525">
    <property type="entry name" value="FrhB_FdhB_C"/>
</dbReference>
<dbReference type="InterPro" id="IPR007516">
    <property type="entry name" value="Co_F420_Hydgase/DH_bsu_N"/>
</dbReference>
<evidence type="ECO:0000259" key="1">
    <source>
        <dbReference type="Pfam" id="PF04422"/>
    </source>
</evidence>
<dbReference type="GO" id="GO:0033354">
    <property type="term" value="P:chlorophyll cycle"/>
    <property type="evidence" value="ECO:0007669"/>
    <property type="project" value="TreeGrafter"/>
</dbReference>
<accession>A0A2S2C0C5</accession>
<evidence type="ECO:0000313" key="3">
    <source>
        <dbReference type="EMBL" id="AWK74188.1"/>
    </source>
</evidence>
<dbReference type="PANTHER" id="PTHR31332">
    <property type="entry name" value="7-HYDROXYMETHYL CHLOROPHYLL A REDUCTASE, CHLOROPLASTIC"/>
    <property type="match status" value="1"/>
</dbReference>
<protein>
    <recommendedName>
        <fullName evidence="5">Coenzyme F420 hydrogenase</fullName>
    </recommendedName>
</protein>
<dbReference type="KEGG" id="roz:CBI38_24165"/>
<feature type="domain" description="Coenzyme F420 hydrogenase/dehydrogenase beta subunit C-terminal" evidence="2">
    <location>
        <begin position="202"/>
        <end position="365"/>
    </location>
</feature>
<evidence type="ECO:0000259" key="2">
    <source>
        <dbReference type="Pfam" id="PF04432"/>
    </source>
</evidence>
<evidence type="ECO:0000313" key="4">
    <source>
        <dbReference type="Proteomes" id="UP000245711"/>
    </source>
</evidence>
<dbReference type="Pfam" id="PF04432">
    <property type="entry name" value="FrhB_FdhB_C"/>
    <property type="match status" value="1"/>
</dbReference>
<dbReference type="GO" id="GO:0090415">
    <property type="term" value="F:7-hydroxymethyl chlorophyll a reductase activity"/>
    <property type="evidence" value="ECO:0007669"/>
    <property type="project" value="TreeGrafter"/>
</dbReference>